<dbReference type="PANTHER" id="PTHR22602">
    <property type="entry name" value="TRANSFERASE CAF17, MITOCHONDRIAL-RELATED"/>
    <property type="match status" value="1"/>
</dbReference>
<dbReference type="InterPro" id="IPR017703">
    <property type="entry name" value="YgfZ/GCV_T_CS"/>
</dbReference>
<organism evidence="2 3">
    <name type="scientific">Sphingobium amiense</name>
    <dbReference type="NCBI Taxonomy" id="135719"/>
    <lineage>
        <taxon>Bacteria</taxon>
        <taxon>Pseudomonadati</taxon>
        <taxon>Pseudomonadota</taxon>
        <taxon>Alphaproteobacteria</taxon>
        <taxon>Sphingomonadales</taxon>
        <taxon>Sphingomonadaceae</taxon>
        <taxon>Sphingobium</taxon>
    </lineage>
</organism>
<evidence type="ECO:0000256" key="1">
    <source>
        <dbReference type="ARBA" id="ARBA00022946"/>
    </source>
</evidence>
<dbReference type="SUPFAM" id="SSF103025">
    <property type="entry name" value="Folate-binding domain"/>
    <property type="match status" value="1"/>
</dbReference>
<name>A0A494WEQ8_9SPHN</name>
<dbReference type="Proteomes" id="UP000279959">
    <property type="component" value="Chromosome"/>
</dbReference>
<reference evidence="2 3" key="1">
    <citation type="submission" date="2018-05" db="EMBL/GenBank/DDBJ databases">
        <title>Complete Genome Sequence of the Nonylphenol-Degrading Bacterium Sphingobium amiense DSM 16289T.</title>
        <authorList>
            <person name="Ootsuka M."/>
            <person name="Nishizawa T."/>
            <person name="Ohta H."/>
        </authorList>
    </citation>
    <scope>NUCLEOTIDE SEQUENCE [LARGE SCALE GENOMIC DNA]</scope>
    <source>
        <strain evidence="2 3">DSM 16289</strain>
    </source>
</reference>
<accession>A0A494WEQ8</accession>
<proteinExistence type="predicted"/>
<dbReference type="PANTHER" id="PTHR22602:SF0">
    <property type="entry name" value="TRANSFERASE CAF17, MITOCHONDRIAL-RELATED"/>
    <property type="match status" value="1"/>
</dbReference>
<keyword evidence="1" id="KW-0809">Transit peptide</keyword>
<dbReference type="Gene3D" id="3.30.1360.120">
    <property type="entry name" value="Probable tRNA modification gtpase trme, domain 1"/>
    <property type="match status" value="2"/>
</dbReference>
<evidence type="ECO:0000313" key="3">
    <source>
        <dbReference type="Proteomes" id="UP000279959"/>
    </source>
</evidence>
<dbReference type="NCBIfam" id="TIGR03317">
    <property type="entry name" value="ygfZ_signature"/>
    <property type="match status" value="1"/>
</dbReference>
<protein>
    <submittedName>
        <fullName evidence="2">Folate-binding protein</fullName>
    </submittedName>
</protein>
<dbReference type="AlphaFoldDB" id="A0A494WEQ8"/>
<dbReference type="InterPro" id="IPR027266">
    <property type="entry name" value="TrmE/GcvT-like"/>
</dbReference>
<dbReference type="InterPro" id="IPR045179">
    <property type="entry name" value="YgfZ/GcvT"/>
</dbReference>
<dbReference type="KEGG" id="sami:SAMIE_1024900"/>
<gene>
    <name evidence="2" type="ORF">SAMIE_1024900</name>
</gene>
<dbReference type="EMBL" id="AP018664">
    <property type="protein sequence ID" value="BBD98989.1"/>
    <property type="molecule type" value="Genomic_DNA"/>
</dbReference>
<keyword evidence="3" id="KW-1185">Reference proteome</keyword>
<evidence type="ECO:0000313" key="2">
    <source>
        <dbReference type="EMBL" id="BBD98989.1"/>
    </source>
</evidence>
<dbReference type="GO" id="GO:0016226">
    <property type="term" value="P:iron-sulfur cluster assembly"/>
    <property type="evidence" value="ECO:0007669"/>
    <property type="project" value="TreeGrafter"/>
</dbReference>
<sequence length="300" mass="33001">MAAIRPLRTPTSALSAPPGVWTVPFFRIMSKVWGMADSCVGWRLGECVPPSYLKAMTGTTLTDRAILRISGDEARPFLQGLLTRDVLTLAEGEPRWTGLLTPQGKALFDFILWADGDDVLIDCEAAQADALAKRLALYRLRRRVTIAREDGLAAHWSLEARDRPFDPRLPDLGHRWLAAPGDGDAAPAFRVHRLALGVFEGVGELGQDAVLWLEANAEELHGVDYDKGCYVGQENTARMHYRSKVNRRLVAVPLDRADERRQRAALPDLGLSIELRRVEAIDPATAPVWLAAALAAPVAE</sequence>